<feature type="region of interest" description="Disordered" evidence="1">
    <location>
        <begin position="41"/>
        <end position="60"/>
    </location>
</feature>
<proteinExistence type="predicted"/>
<evidence type="ECO:0000313" key="3">
    <source>
        <dbReference type="Proteomes" id="UP001438707"/>
    </source>
</evidence>
<comment type="caution">
    <text evidence="2">The sequence shown here is derived from an EMBL/GenBank/DDBJ whole genome shotgun (WGS) entry which is preliminary data.</text>
</comment>
<keyword evidence="3" id="KW-1185">Reference proteome</keyword>
<evidence type="ECO:0000313" key="2">
    <source>
        <dbReference type="EMBL" id="KAK9837852.1"/>
    </source>
</evidence>
<reference evidence="2 3" key="1">
    <citation type="journal article" date="2024" name="Nat. Commun.">
        <title>Phylogenomics reveals the evolutionary origins of lichenization in chlorophyte algae.</title>
        <authorList>
            <person name="Puginier C."/>
            <person name="Libourel C."/>
            <person name="Otte J."/>
            <person name="Skaloud P."/>
            <person name="Haon M."/>
            <person name="Grisel S."/>
            <person name="Petersen M."/>
            <person name="Berrin J.G."/>
            <person name="Delaux P.M."/>
            <person name="Dal Grande F."/>
            <person name="Keller J."/>
        </authorList>
    </citation>
    <scope>NUCLEOTIDE SEQUENCE [LARGE SCALE GENOMIC DNA]</scope>
    <source>
        <strain evidence="2 3">SAG 2145</strain>
    </source>
</reference>
<accession>A0AAW1RVM9</accession>
<organism evidence="2 3">
    <name type="scientific">Apatococcus lobatus</name>
    <dbReference type="NCBI Taxonomy" id="904363"/>
    <lineage>
        <taxon>Eukaryota</taxon>
        <taxon>Viridiplantae</taxon>
        <taxon>Chlorophyta</taxon>
        <taxon>core chlorophytes</taxon>
        <taxon>Trebouxiophyceae</taxon>
        <taxon>Chlorellales</taxon>
        <taxon>Chlorellaceae</taxon>
        <taxon>Apatococcus</taxon>
    </lineage>
</organism>
<sequence>MLRTLKDLRAIEPRVASVLGFLSAQPPAPWQSQALRPLASSTFAGPGYDQPGASGGTPPAQEWWKDEPELTATQACRRVNRHTQDYGPPRELQLRELLSRVRDSNDLERCLKAITLARQRRASFGQHQHFSPQLGACLAQALIAADTIQLVRPMLSKGIAAGIPVSNTSYLRLMKHFGRGSDGTAFVLWCHDHMLQRNVMPSRPMAWLMIAKLCELGRTDIAAGLAREYEENGIQLAPSARRILNGELGQ</sequence>
<gene>
    <name evidence="2" type="ORF">WJX74_006287</name>
</gene>
<name>A0AAW1RVM9_9CHLO</name>
<protein>
    <submittedName>
        <fullName evidence="2">Uncharacterized protein</fullName>
    </submittedName>
</protein>
<dbReference type="EMBL" id="JALJOS010000006">
    <property type="protein sequence ID" value="KAK9837852.1"/>
    <property type="molecule type" value="Genomic_DNA"/>
</dbReference>
<dbReference type="AlphaFoldDB" id="A0AAW1RVM9"/>
<evidence type="ECO:0000256" key="1">
    <source>
        <dbReference type="SAM" id="MobiDB-lite"/>
    </source>
</evidence>
<dbReference type="Proteomes" id="UP001438707">
    <property type="component" value="Unassembled WGS sequence"/>
</dbReference>